<protein>
    <submittedName>
        <fullName evidence="8">DNA-binding response regulator</fullName>
    </submittedName>
</protein>
<feature type="domain" description="Response regulatory" evidence="7">
    <location>
        <begin position="3"/>
        <end position="119"/>
    </location>
</feature>
<dbReference type="RefSeq" id="WP_104232043.1">
    <property type="nucleotide sequence ID" value="NZ_PSNW01000014.1"/>
</dbReference>
<dbReference type="InterPro" id="IPR016032">
    <property type="entry name" value="Sig_transdc_resp-reg_C-effctor"/>
</dbReference>
<keyword evidence="4" id="KW-0804">Transcription</keyword>
<keyword evidence="1 5" id="KW-0597">Phosphoprotein</keyword>
<evidence type="ECO:0000256" key="3">
    <source>
        <dbReference type="ARBA" id="ARBA00023125"/>
    </source>
</evidence>
<evidence type="ECO:0000256" key="1">
    <source>
        <dbReference type="ARBA" id="ARBA00022553"/>
    </source>
</evidence>
<dbReference type="InterPro" id="IPR058245">
    <property type="entry name" value="NreC/VraR/RcsB-like_REC"/>
</dbReference>
<dbReference type="PANTHER" id="PTHR43214:SF41">
    <property type="entry name" value="NITRATE_NITRITE RESPONSE REGULATOR PROTEIN NARP"/>
    <property type="match status" value="1"/>
</dbReference>
<feature type="modified residue" description="4-aspartylphosphate" evidence="5">
    <location>
        <position position="54"/>
    </location>
</feature>
<evidence type="ECO:0000256" key="4">
    <source>
        <dbReference type="ARBA" id="ARBA00023163"/>
    </source>
</evidence>
<feature type="domain" description="HTH luxR-type" evidence="6">
    <location>
        <begin position="144"/>
        <end position="209"/>
    </location>
</feature>
<dbReference type="SUPFAM" id="SSF46894">
    <property type="entry name" value="C-terminal effector domain of the bipartite response regulators"/>
    <property type="match status" value="1"/>
</dbReference>
<dbReference type="CDD" id="cd06170">
    <property type="entry name" value="LuxR_C_like"/>
    <property type="match status" value="1"/>
</dbReference>
<dbReference type="SUPFAM" id="SSF52172">
    <property type="entry name" value="CheY-like"/>
    <property type="match status" value="1"/>
</dbReference>
<dbReference type="GO" id="GO:0006355">
    <property type="term" value="P:regulation of DNA-templated transcription"/>
    <property type="evidence" value="ECO:0007669"/>
    <property type="project" value="InterPro"/>
</dbReference>
<evidence type="ECO:0000313" key="9">
    <source>
        <dbReference type="Proteomes" id="UP000238220"/>
    </source>
</evidence>
<evidence type="ECO:0000259" key="6">
    <source>
        <dbReference type="PROSITE" id="PS50043"/>
    </source>
</evidence>
<dbReference type="SMART" id="SM00448">
    <property type="entry name" value="REC"/>
    <property type="match status" value="1"/>
</dbReference>
<dbReference type="CDD" id="cd17535">
    <property type="entry name" value="REC_NarL-like"/>
    <property type="match status" value="1"/>
</dbReference>
<dbReference type="PANTHER" id="PTHR43214">
    <property type="entry name" value="TWO-COMPONENT RESPONSE REGULATOR"/>
    <property type="match status" value="1"/>
</dbReference>
<dbReference type="Pfam" id="PF00196">
    <property type="entry name" value="GerE"/>
    <property type="match status" value="1"/>
</dbReference>
<dbReference type="InterPro" id="IPR000792">
    <property type="entry name" value="Tscrpt_reg_LuxR_C"/>
</dbReference>
<dbReference type="Proteomes" id="UP000238220">
    <property type="component" value="Unassembled WGS sequence"/>
</dbReference>
<dbReference type="PROSITE" id="PS50110">
    <property type="entry name" value="RESPONSE_REGULATORY"/>
    <property type="match status" value="1"/>
</dbReference>
<evidence type="ECO:0000256" key="2">
    <source>
        <dbReference type="ARBA" id="ARBA00023015"/>
    </source>
</evidence>
<dbReference type="AlphaFoldDB" id="A0A2S5TBS8"/>
<comment type="caution">
    <text evidence="8">The sequence shown here is derived from an EMBL/GenBank/DDBJ whole genome shotgun (WGS) entry which is preliminary data.</text>
</comment>
<dbReference type="GO" id="GO:0000160">
    <property type="term" value="P:phosphorelay signal transduction system"/>
    <property type="evidence" value="ECO:0007669"/>
    <property type="project" value="InterPro"/>
</dbReference>
<dbReference type="OrthoDB" id="9796655at2"/>
<dbReference type="Pfam" id="PF00072">
    <property type="entry name" value="Response_reg"/>
    <property type="match status" value="1"/>
</dbReference>
<dbReference type="EMBL" id="PSNW01000014">
    <property type="protein sequence ID" value="PPE72288.1"/>
    <property type="molecule type" value="Genomic_DNA"/>
</dbReference>
<keyword evidence="3 8" id="KW-0238">DNA-binding</keyword>
<dbReference type="InterPro" id="IPR001789">
    <property type="entry name" value="Sig_transdc_resp-reg_receiver"/>
</dbReference>
<keyword evidence="9" id="KW-1185">Reference proteome</keyword>
<dbReference type="PRINTS" id="PR00038">
    <property type="entry name" value="HTHLUXR"/>
</dbReference>
<evidence type="ECO:0000313" key="8">
    <source>
        <dbReference type="EMBL" id="PPE72288.1"/>
    </source>
</evidence>
<dbReference type="SMART" id="SM00421">
    <property type="entry name" value="HTH_LUXR"/>
    <property type="match status" value="1"/>
</dbReference>
<keyword evidence="2" id="KW-0805">Transcription regulation</keyword>
<sequence>MKTGLVVEDLPAPAQWLAAVLEEAFAGIRVDVASSLAEARAILEKRSPDIALIDLGLPDGSGVDLIRDIAQSQPHCQCVVTTIYADDRHLFPALRSGASGYLLKDQPKERVVSALRGIASGEPPLSPVIAQRLLRVFGQDQAETAAQDNPLSSREREALVLIAKGYKLPEVAEQLGVTRNTAAGFIKSIYRKLNISSRAEATLEAARMGLVSTRF</sequence>
<dbReference type="InterPro" id="IPR039420">
    <property type="entry name" value="WalR-like"/>
</dbReference>
<accession>A0A2S5TBS8</accession>
<dbReference type="PROSITE" id="PS50043">
    <property type="entry name" value="HTH_LUXR_2"/>
    <property type="match status" value="1"/>
</dbReference>
<evidence type="ECO:0000256" key="5">
    <source>
        <dbReference type="PROSITE-ProRule" id="PRU00169"/>
    </source>
</evidence>
<name>A0A2S5TBS8_9GAMM</name>
<dbReference type="Gene3D" id="3.40.50.2300">
    <property type="match status" value="1"/>
</dbReference>
<organism evidence="8 9">
    <name type="scientific">Solimonas fluminis</name>
    <dbReference type="NCBI Taxonomy" id="2086571"/>
    <lineage>
        <taxon>Bacteria</taxon>
        <taxon>Pseudomonadati</taxon>
        <taxon>Pseudomonadota</taxon>
        <taxon>Gammaproteobacteria</taxon>
        <taxon>Nevskiales</taxon>
        <taxon>Nevskiaceae</taxon>
        <taxon>Solimonas</taxon>
    </lineage>
</organism>
<reference evidence="8 9" key="1">
    <citation type="submission" date="2018-02" db="EMBL/GenBank/DDBJ databases">
        <title>Genome sequencing of Solimonas sp. HR-BB.</title>
        <authorList>
            <person name="Lee Y."/>
            <person name="Jeon C.O."/>
        </authorList>
    </citation>
    <scope>NUCLEOTIDE SEQUENCE [LARGE SCALE GENOMIC DNA]</scope>
    <source>
        <strain evidence="8 9">HR-BB</strain>
    </source>
</reference>
<proteinExistence type="predicted"/>
<gene>
    <name evidence="8" type="ORF">C3942_19485</name>
</gene>
<evidence type="ECO:0000259" key="7">
    <source>
        <dbReference type="PROSITE" id="PS50110"/>
    </source>
</evidence>
<dbReference type="GO" id="GO:0003677">
    <property type="term" value="F:DNA binding"/>
    <property type="evidence" value="ECO:0007669"/>
    <property type="project" value="UniProtKB-KW"/>
</dbReference>
<dbReference type="InterPro" id="IPR011006">
    <property type="entry name" value="CheY-like_superfamily"/>
</dbReference>